<organism evidence="8 9">
    <name type="scientific">Diploptera punctata</name>
    <name type="common">Pacific beetle cockroach</name>
    <dbReference type="NCBI Taxonomy" id="6984"/>
    <lineage>
        <taxon>Eukaryota</taxon>
        <taxon>Metazoa</taxon>
        <taxon>Ecdysozoa</taxon>
        <taxon>Arthropoda</taxon>
        <taxon>Hexapoda</taxon>
        <taxon>Insecta</taxon>
        <taxon>Pterygota</taxon>
        <taxon>Neoptera</taxon>
        <taxon>Polyneoptera</taxon>
        <taxon>Dictyoptera</taxon>
        <taxon>Blattodea</taxon>
        <taxon>Blaberoidea</taxon>
        <taxon>Blaberidae</taxon>
        <taxon>Diplopterinae</taxon>
        <taxon>Diploptera</taxon>
    </lineage>
</organism>
<comment type="caution">
    <text evidence="8">The sequence shown here is derived from an EMBL/GenBank/DDBJ whole genome shotgun (WGS) entry which is preliminary data.</text>
</comment>
<evidence type="ECO:0000313" key="9">
    <source>
        <dbReference type="Proteomes" id="UP001233999"/>
    </source>
</evidence>
<evidence type="ECO:0000256" key="1">
    <source>
        <dbReference type="ARBA" id="ARBA00000185"/>
    </source>
</evidence>
<dbReference type="Pfam" id="PF00204">
    <property type="entry name" value="DNA_gyraseB"/>
    <property type="match status" value="1"/>
</dbReference>
<dbReference type="Gene3D" id="3.30.230.10">
    <property type="match status" value="1"/>
</dbReference>
<reference evidence="8" key="1">
    <citation type="journal article" date="2023" name="IScience">
        <title>Live-bearing cockroach genome reveals convergent evolutionary mechanisms linked to viviparity in insects and beyond.</title>
        <authorList>
            <person name="Fouks B."/>
            <person name="Harrison M.C."/>
            <person name="Mikhailova A.A."/>
            <person name="Marchal E."/>
            <person name="English S."/>
            <person name="Carruthers M."/>
            <person name="Jennings E.C."/>
            <person name="Chiamaka E.L."/>
            <person name="Frigard R.A."/>
            <person name="Pippel M."/>
            <person name="Attardo G.M."/>
            <person name="Benoit J.B."/>
            <person name="Bornberg-Bauer E."/>
            <person name="Tobe S.S."/>
        </authorList>
    </citation>
    <scope>NUCLEOTIDE SEQUENCE</scope>
    <source>
        <strain evidence="8">Stay&amp;Tobe</strain>
    </source>
</reference>
<gene>
    <name evidence="8" type="ORF">L9F63_015560</name>
</gene>
<name>A0AAD8EKE1_DIPPU</name>
<dbReference type="PANTHER" id="PTHR10169">
    <property type="entry name" value="DNA TOPOISOMERASE/GYRASE"/>
    <property type="match status" value="1"/>
</dbReference>
<keyword evidence="9" id="KW-1185">Reference proteome</keyword>
<sequence length="108" mass="12358">MSRRAFDIAASTRRVKVFPNEKKIPVKNCKDNVELYLKGEEDEFGNSVKSVYENVNERWKVAVAVSDRGFQQVSFVNSIATTKGGRHMDHVTDSTVKQLIERLKNKNK</sequence>
<accession>A0AAD8EKE1</accession>
<dbReference type="GO" id="GO:0000819">
    <property type="term" value="P:sister chromatid segregation"/>
    <property type="evidence" value="ECO:0007669"/>
    <property type="project" value="TreeGrafter"/>
</dbReference>
<comment type="cofactor">
    <cofactor evidence="2">
        <name>Mg(2+)</name>
        <dbReference type="ChEBI" id="CHEBI:18420"/>
    </cofactor>
</comment>
<dbReference type="GO" id="GO:0003677">
    <property type="term" value="F:DNA binding"/>
    <property type="evidence" value="ECO:0007669"/>
    <property type="project" value="UniProtKB-KW"/>
</dbReference>
<feature type="domain" description="DNA topoisomerase type IIA subunit B" evidence="7">
    <location>
        <begin position="29"/>
        <end position="107"/>
    </location>
</feature>
<dbReference type="InterPro" id="IPR050634">
    <property type="entry name" value="DNA_Topoisomerase_II"/>
</dbReference>
<keyword evidence="4" id="KW-0799">Topoisomerase</keyword>
<dbReference type="GO" id="GO:0003918">
    <property type="term" value="F:DNA topoisomerase type II (double strand cut, ATP-hydrolyzing) activity"/>
    <property type="evidence" value="ECO:0007669"/>
    <property type="project" value="UniProtKB-EC"/>
</dbReference>
<evidence type="ECO:0000256" key="4">
    <source>
        <dbReference type="ARBA" id="ARBA00023029"/>
    </source>
</evidence>
<reference evidence="8" key="2">
    <citation type="submission" date="2023-05" db="EMBL/GenBank/DDBJ databases">
        <authorList>
            <person name="Fouks B."/>
        </authorList>
    </citation>
    <scope>NUCLEOTIDE SEQUENCE</scope>
    <source>
        <strain evidence="8">Stay&amp;Tobe</strain>
        <tissue evidence="8">Testes</tissue>
    </source>
</reference>
<dbReference type="InterPro" id="IPR014721">
    <property type="entry name" value="Ribsml_uS5_D2-typ_fold_subgr"/>
</dbReference>
<dbReference type="GO" id="GO:0000712">
    <property type="term" value="P:resolution of meiotic recombination intermediates"/>
    <property type="evidence" value="ECO:0007669"/>
    <property type="project" value="TreeGrafter"/>
</dbReference>
<dbReference type="AlphaFoldDB" id="A0AAD8EKE1"/>
<dbReference type="EC" id="5.6.2.2" evidence="3"/>
<keyword evidence="6" id="KW-0413">Isomerase</keyword>
<evidence type="ECO:0000256" key="5">
    <source>
        <dbReference type="ARBA" id="ARBA00023125"/>
    </source>
</evidence>
<dbReference type="SUPFAM" id="SSF54211">
    <property type="entry name" value="Ribosomal protein S5 domain 2-like"/>
    <property type="match status" value="1"/>
</dbReference>
<evidence type="ECO:0000256" key="3">
    <source>
        <dbReference type="ARBA" id="ARBA00012895"/>
    </source>
</evidence>
<evidence type="ECO:0000256" key="2">
    <source>
        <dbReference type="ARBA" id="ARBA00001946"/>
    </source>
</evidence>
<feature type="non-terminal residue" evidence="8">
    <location>
        <position position="108"/>
    </location>
</feature>
<protein>
    <recommendedName>
        <fullName evidence="3">DNA topoisomerase (ATP-hydrolyzing)</fullName>
        <ecNumber evidence="3">5.6.2.2</ecNumber>
    </recommendedName>
</protein>
<proteinExistence type="predicted"/>
<dbReference type="InterPro" id="IPR020568">
    <property type="entry name" value="Ribosomal_Su5_D2-typ_SF"/>
</dbReference>
<dbReference type="EMBL" id="JASPKZ010003806">
    <property type="protein sequence ID" value="KAJ9592782.1"/>
    <property type="molecule type" value="Genomic_DNA"/>
</dbReference>
<dbReference type="InterPro" id="IPR013506">
    <property type="entry name" value="Topo_IIA_bsu_dom2"/>
</dbReference>
<dbReference type="Proteomes" id="UP001233999">
    <property type="component" value="Unassembled WGS sequence"/>
</dbReference>
<dbReference type="PANTHER" id="PTHR10169:SF38">
    <property type="entry name" value="DNA TOPOISOMERASE 2"/>
    <property type="match status" value="1"/>
</dbReference>
<keyword evidence="5" id="KW-0238">DNA-binding</keyword>
<evidence type="ECO:0000256" key="6">
    <source>
        <dbReference type="ARBA" id="ARBA00023235"/>
    </source>
</evidence>
<dbReference type="GO" id="GO:0006265">
    <property type="term" value="P:DNA topological change"/>
    <property type="evidence" value="ECO:0007669"/>
    <property type="project" value="InterPro"/>
</dbReference>
<evidence type="ECO:0000313" key="8">
    <source>
        <dbReference type="EMBL" id="KAJ9592782.1"/>
    </source>
</evidence>
<dbReference type="GO" id="GO:0005524">
    <property type="term" value="F:ATP binding"/>
    <property type="evidence" value="ECO:0007669"/>
    <property type="project" value="InterPro"/>
</dbReference>
<dbReference type="GO" id="GO:0005634">
    <property type="term" value="C:nucleus"/>
    <property type="evidence" value="ECO:0007669"/>
    <property type="project" value="TreeGrafter"/>
</dbReference>
<evidence type="ECO:0000259" key="7">
    <source>
        <dbReference type="Pfam" id="PF00204"/>
    </source>
</evidence>
<comment type="catalytic activity">
    <reaction evidence="1">
        <text>ATP-dependent breakage, passage and rejoining of double-stranded DNA.</text>
        <dbReference type="EC" id="5.6.2.2"/>
    </reaction>
</comment>